<dbReference type="RefSeq" id="WP_228233499.1">
    <property type="nucleotide sequence ID" value="NZ_JAJGNA010000005.1"/>
</dbReference>
<evidence type="ECO:0000313" key="2">
    <source>
        <dbReference type="Proteomes" id="UP001108027"/>
    </source>
</evidence>
<comment type="caution">
    <text evidence="1">The sequence shown here is derived from an EMBL/GenBank/DDBJ whole genome shotgun (WGS) entry which is preliminary data.</text>
</comment>
<reference evidence="1" key="1">
    <citation type="submission" date="2021-10" db="EMBL/GenBank/DDBJ databases">
        <title>The diversity and Nitrogen Metabolism of Culturable Nitrate-Utilizing Bacteria Within the Oxygen Minimum Zone of the Changjiang (Yangtze River)Estuary.</title>
        <authorList>
            <person name="Zhang D."/>
            <person name="Zheng J."/>
            <person name="Liu S."/>
            <person name="He W."/>
        </authorList>
    </citation>
    <scope>NUCLEOTIDE SEQUENCE</scope>
    <source>
        <strain evidence="1">FXH-223</strain>
    </source>
</reference>
<organism evidence="1 2">
    <name type="scientific">Alloalcanivorax marinus</name>
    <dbReference type="NCBI Taxonomy" id="1177169"/>
    <lineage>
        <taxon>Bacteria</taxon>
        <taxon>Pseudomonadati</taxon>
        <taxon>Pseudomonadota</taxon>
        <taxon>Gammaproteobacteria</taxon>
        <taxon>Oceanospirillales</taxon>
        <taxon>Alcanivoracaceae</taxon>
        <taxon>Alloalcanivorax</taxon>
    </lineage>
</organism>
<dbReference type="EMBL" id="JAJGNA010000005">
    <property type="protein sequence ID" value="MCC4308240.1"/>
    <property type="molecule type" value="Genomic_DNA"/>
</dbReference>
<name>A0A9Q3UL72_9GAMM</name>
<keyword evidence="2" id="KW-1185">Reference proteome</keyword>
<protein>
    <submittedName>
        <fullName evidence="1">Uncharacterized protein</fullName>
    </submittedName>
</protein>
<evidence type="ECO:0000313" key="1">
    <source>
        <dbReference type="EMBL" id="MCC4308240.1"/>
    </source>
</evidence>
<sequence>MQRFRFTAFGGDYTLMNVETGSENMDYSSLFLDTATGETVGNGYLIAEGETVELVYKVEITGETPPSSFGEAFQILQRLRSANIRGSFSVQERPGWTVTIEGY</sequence>
<dbReference type="AlphaFoldDB" id="A0A9Q3UL72"/>
<dbReference type="Proteomes" id="UP001108027">
    <property type="component" value="Unassembled WGS sequence"/>
</dbReference>
<accession>A0A9Q3UL72</accession>
<gene>
    <name evidence="1" type="ORF">LL252_06610</name>
</gene>
<proteinExistence type="predicted"/>